<protein>
    <recommendedName>
        <fullName evidence="4">Toxin CptA</fullName>
    </recommendedName>
</protein>
<gene>
    <name evidence="2" type="ORF">G7Y82_05620</name>
</gene>
<name>A0A970B809_9GAMM</name>
<keyword evidence="1" id="KW-0812">Transmembrane</keyword>
<evidence type="ECO:0000256" key="1">
    <source>
        <dbReference type="SAM" id="Phobius"/>
    </source>
</evidence>
<proteinExistence type="predicted"/>
<feature type="transmembrane region" description="Helical" evidence="1">
    <location>
        <begin position="19"/>
        <end position="36"/>
    </location>
</feature>
<keyword evidence="3" id="KW-1185">Reference proteome</keyword>
<feature type="transmembrane region" description="Helical" evidence="1">
    <location>
        <begin position="42"/>
        <end position="58"/>
    </location>
</feature>
<dbReference type="RefSeq" id="WP_168147022.1">
    <property type="nucleotide sequence ID" value="NZ_JAAVXB010000002.1"/>
</dbReference>
<organism evidence="2 3">
    <name type="scientific">Solimonas marina</name>
    <dbReference type="NCBI Taxonomy" id="2714601"/>
    <lineage>
        <taxon>Bacteria</taxon>
        <taxon>Pseudomonadati</taxon>
        <taxon>Pseudomonadota</taxon>
        <taxon>Gammaproteobacteria</taxon>
        <taxon>Nevskiales</taxon>
        <taxon>Nevskiaceae</taxon>
        <taxon>Solimonas</taxon>
    </lineage>
</organism>
<keyword evidence="1" id="KW-1133">Transmembrane helix</keyword>
<keyword evidence="1" id="KW-0472">Membrane</keyword>
<reference evidence="2" key="1">
    <citation type="submission" date="2020-03" db="EMBL/GenBank/DDBJ databases">
        <title>Solimonas marina sp. nov., isolated from deep seawater of the Pacific Ocean.</title>
        <authorList>
            <person name="Liu X."/>
            <person name="Lai Q."/>
            <person name="Sun F."/>
            <person name="Gai Y."/>
            <person name="Li G."/>
            <person name="Shao Z."/>
        </authorList>
    </citation>
    <scope>NUCLEOTIDE SEQUENCE</scope>
    <source>
        <strain evidence="2">C16B3</strain>
    </source>
</reference>
<sequence length="143" mass="16116">MAGEFAATVDLKLRPSFRALRLIFVLHIVCIGLLPFAMPSGWPMLVLVAAFAGSWFWLRRHPALGYGPRAIERVIWHADGQWTIFVGGREARATLDGRSVIHRRLLVLNFRSEASGRRYARLITSADAAPEPLRRLRARLLST</sequence>
<evidence type="ECO:0000313" key="2">
    <source>
        <dbReference type="EMBL" id="NKF21789.1"/>
    </source>
</evidence>
<evidence type="ECO:0000313" key="3">
    <source>
        <dbReference type="Proteomes" id="UP000653472"/>
    </source>
</evidence>
<evidence type="ECO:0008006" key="4">
    <source>
        <dbReference type="Google" id="ProtNLM"/>
    </source>
</evidence>
<dbReference type="Pfam" id="PF07254">
    <property type="entry name" value="Cpta_toxin"/>
    <property type="match status" value="1"/>
</dbReference>
<dbReference type="AlphaFoldDB" id="A0A970B809"/>
<dbReference type="EMBL" id="JAAVXB010000002">
    <property type="protein sequence ID" value="NKF21789.1"/>
    <property type="molecule type" value="Genomic_DNA"/>
</dbReference>
<dbReference type="InterPro" id="IPR009883">
    <property type="entry name" value="YgfX"/>
</dbReference>
<dbReference type="Proteomes" id="UP000653472">
    <property type="component" value="Unassembled WGS sequence"/>
</dbReference>
<comment type="caution">
    <text evidence="2">The sequence shown here is derived from an EMBL/GenBank/DDBJ whole genome shotgun (WGS) entry which is preliminary data.</text>
</comment>
<accession>A0A970B809</accession>